<comment type="caution">
    <text evidence="1">The sequence shown here is derived from an EMBL/GenBank/DDBJ whole genome shotgun (WGS) entry which is preliminary data.</text>
</comment>
<name>A0AAV0W7R8_9HEMI</name>
<protein>
    <submittedName>
        <fullName evidence="1">Uncharacterized protein</fullName>
    </submittedName>
</protein>
<accession>A0AAV0W7R8</accession>
<keyword evidence="2" id="KW-1185">Reference proteome</keyword>
<evidence type="ECO:0000313" key="2">
    <source>
        <dbReference type="Proteomes" id="UP001160148"/>
    </source>
</evidence>
<dbReference type="EMBL" id="CARXXK010000001">
    <property type="protein sequence ID" value="CAI6351945.1"/>
    <property type="molecule type" value="Genomic_DNA"/>
</dbReference>
<evidence type="ECO:0000313" key="1">
    <source>
        <dbReference type="EMBL" id="CAI6351945.1"/>
    </source>
</evidence>
<sequence length="93" mass="10990">MSSNTFHIRVHEDRTRSVFDMDTRFSPFPNHVNALSGTTLRRPFFYCPAVRHYYTMYRYNAAGIVPPNQYCRLPHDDGCEDDDDDILLKQLLF</sequence>
<dbReference type="AlphaFoldDB" id="A0AAV0W7R8"/>
<dbReference type="Proteomes" id="UP001160148">
    <property type="component" value="Unassembled WGS sequence"/>
</dbReference>
<gene>
    <name evidence="1" type="ORF">MEUPH1_LOCUS8249</name>
</gene>
<organism evidence="1 2">
    <name type="scientific">Macrosiphum euphorbiae</name>
    <name type="common">potato aphid</name>
    <dbReference type="NCBI Taxonomy" id="13131"/>
    <lineage>
        <taxon>Eukaryota</taxon>
        <taxon>Metazoa</taxon>
        <taxon>Ecdysozoa</taxon>
        <taxon>Arthropoda</taxon>
        <taxon>Hexapoda</taxon>
        <taxon>Insecta</taxon>
        <taxon>Pterygota</taxon>
        <taxon>Neoptera</taxon>
        <taxon>Paraneoptera</taxon>
        <taxon>Hemiptera</taxon>
        <taxon>Sternorrhyncha</taxon>
        <taxon>Aphidomorpha</taxon>
        <taxon>Aphidoidea</taxon>
        <taxon>Aphididae</taxon>
        <taxon>Macrosiphini</taxon>
        <taxon>Macrosiphum</taxon>
    </lineage>
</organism>
<proteinExistence type="predicted"/>
<reference evidence="1 2" key="1">
    <citation type="submission" date="2023-01" db="EMBL/GenBank/DDBJ databases">
        <authorList>
            <person name="Whitehead M."/>
        </authorList>
    </citation>
    <scope>NUCLEOTIDE SEQUENCE [LARGE SCALE GENOMIC DNA]</scope>
</reference>